<keyword evidence="8" id="KW-1185">Reference proteome</keyword>
<dbReference type="SUPFAM" id="SSF58014">
    <property type="entry name" value="Coiled-coil domain of nucleotide exchange factor GrpE"/>
    <property type="match status" value="1"/>
</dbReference>
<evidence type="ECO:0000256" key="1">
    <source>
        <dbReference type="ARBA" id="ARBA00009054"/>
    </source>
</evidence>
<evidence type="ECO:0000256" key="5">
    <source>
        <dbReference type="SAM" id="Coils"/>
    </source>
</evidence>
<feature type="coiled-coil region" evidence="5">
    <location>
        <begin position="58"/>
        <end position="103"/>
    </location>
</feature>
<dbReference type="Gene3D" id="3.90.20.20">
    <property type="match status" value="1"/>
</dbReference>
<dbReference type="InterPro" id="IPR013805">
    <property type="entry name" value="GrpE_CC"/>
</dbReference>
<comment type="caution">
    <text evidence="7">The sequence shown here is derived from an EMBL/GenBank/DDBJ whole genome shotgun (WGS) entry which is preliminary data.</text>
</comment>
<dbReference type="EMBL" id="JANHJP010000002">
    <property type="protein sequence ID" value="MDC9031912.1"/>
    <property type="molecule type" value="Genomic_DNA"/>
</dbReference>
<evidence type="ECO:0000256" key="2">
    <source>
        <dbReference type="ARBA" id="ARBA00023186"/>
    </source>
</evidence>
<dbReference type="PANTHER" id="PTHR21237:SF23">
    <property type="entry name" value="GRPE PROTEIN HOMOLOG, MITOCHONDRIAL"/>
    <property type="match status" value="1"/>
</dbReference>
<evidence type="ECO:0000313" key="7">
    <source>
        <dbReference type="EMBL" id="MDC9031912.1"/>
    </source>
</evidence>
<dbReference type="PRINTS" id="PR00773">
    <property type="entry name" value="GRPEPROTEIN"/>
</dbReference>
<dbReference type="Pfam" id="PF01025">
    <property type="entry name" value="GrpE"/>
    <property type="match status" value="1"/>
</dbReference>
<dbReference type="HAMAP" id="MF_01151">
    <property type="entry name" value="GrpE"/>
    <property type="match status" value="1"/>
</dbReference>
<keyword evidence="2 3" id="KW-0143">Chaperone</keyword>
<comment type="similarity">
    <text evidence="1 3 4">Belongs to the GrpE family.</text>
</comment>
<dbReference type="Gene3D" id="2.30.22.10">
    <property type="entry name" value="Head domain of nucleotide exchange factor GrpE"/>
    <property type="match status" value="1"/>
</dbReference>
<dbReference type="RefSeq" id="WP_273585137.1">
    <property type="nucleotide sequence ID" value="NZ_JANHJP010000002.1"/>
</dbReference>
<reference evidence="7 8" key="1">
    <citation type="journal article" date="2023" name="Plant">
        <title>Draft Genome Sequence Resource of CBPPT1, a 'Candidatus Phytoplasma trifolii'-Related Strain Associated with Potato Purple Top Disease in the Columbia Basin, U.S.A.</title>
        <authorList>
            <person name="Wei W."/>
            <person name="Shao J."/>
            <person name="Bottner-Parker K.D."/>
            <person name="Zhao Y."/>
        </authorList>
    </citation>
    <scope>NUCLEOTIDE SEQUENCE [LARGE SCALE GENOMIC DNA]</scope>
    <source>
        <strain evidence="7 8">CBPPT1</strain>
    </source>
</reference>
<accession>A0ABT5L8C0</accession>
<feature type="region of interest" description="Disordered" evidence="6">
    <location>
        <begin position="1"/>
        <end position="55"/>
    </location>
</feature>
<gene>
    <name evidence="3" type="primary">grpE</name>
    <name evidence="7" type="ORF">M8044_000131</name>
</gene>
<dbReference type="InterPro" id="IPR000740">
    <property type="entry name" value="GrpE"/>
</dbReference>
<sequence length="230" mass="26720">MNEKNVKKDNFCCGDESKTNKDIDNCSQEEAKGSCKKESCDKRSCSKEDNSDCQKNKEEDVFQKIHQLETDKEKLEKQISELIESYNNEKLKYQADLDNFQKRIQKEKMHSLKYASVSLITELLVPLEQLEKVLEMSPKEPLLKNFLLGFKMIYQQIKDILQKEGVQEIKALGEVFDPKLHHAVEKISDKNQSNGINVAVLQKGFLYKDLVIRPVMVKINEWSDETNENK</sequence>
<keyword evidence="3" id="KW-0346">Stress response</keyword>
<dbReference type="SUPFAM" id="SSF51064">
    <property type="entry name" value="Head domain of nucleotide exchange factor GrpE"/>
    <property type="match status" value="1"/>
</dbReference>
<comment type="function">
    <text evidence="3">Participates actively in the response to hyperosmotic and heat shock by preventing the aggregation of stress-denatured proteins, in association with DnaK and GrpE. It is the nucleotide exchange factor for DnaK and may function as a thermosensor. Unfolded proteins bind initially to DnaJ; upon interaction with the DnaJ-bound protein, DnaK hydrolyzes its bound ATP, resulting in the formation of a stable complex. GrpE releases ADP from DnaK; ATP binding to DnaK triggers the release of the substrate protein, thus completing the reaction cycle. Several rounds of ATP-dependent interactions between DnaJ, DnaK and GrpE are required for fully efficient folding.</text>
</comment>
<evidence type="ECO:0000313" key="8">
    <source>
        <dbReference type="Proteomes" id="UP001221763"/>
    </source>
</evidence>
<keyword evidence="3" id="KW-0963">Cytoplasm</keyword>
<dbReference type="Proteomes" id="UP001221763">
    <property type="component" value="Unassembled WGS sequence"/>
</dbReference>
<dbReference type="InterPro" id="IPR009012">
    <property type="entry name" value="GrpE_head"/>
</dbReference>
<protein>
    <recommendedName>
        <fullName evidence="3">Protein GrpE</fullName>
    </recommendedName>
    <alternativeName>
        <fullName evidence="3">HSP-70 cofactor</fullName>
    </alternativeName>
</protein>
<comment type="subunit">
    <text evidence="3">Homodimer.</text>
</comment>
<evidence type="ECO:0000256" key="6">
    <source>
        <dbReference type="SAM" id="MobiDB-lite"/>
    </source>
</evidence>
<dbReference type="CDD" id="cd00446">
    <property type="entry name" value="GrpE"/>
    <property type="match status" value="1"/>
</dbReference>
<name>A0ABT5L8C0_9MOLU</name>
<evidence type="ECO:0000256" key="4">
    <source>
        <dbReference type="RuleBase" id="RU004478"/>
    </source>
</evidence>
<keyword evidence="5" id="KW-0175">Coiled coil</keyword>
<organism evidence="7 8">
    <name type="scientific">Columbia Basin potato purple top phytoplasma</name>
    <dbReference type="NCBI Taxonomy" id="307134"/>
    <lineage>
        <taxon>Bacteria</taxon>
        <taxon>Bacillati</taxon>
        <taxon>Mycoplasmatota</taxon>
        <taxon>Mollicutes</taxon>
        <taxon>Acholeplasmatales</taxon>
        <taxon>Acholeplasmataceae</taxon>
        <taxon>Candidatus Phytoplasma</taxon>
        <taxon>16SrVI (Clover proliferation group)</taxon>
    </lineage>
</organism>
<comment type="subcellular location">
    <subcellularLocation>
        <location evidence="3">Cytoplasm</location>
    </subcellularLocation>
</comment>
<evidence type="ECO:0000256" key="3">
    <source>
        <dbReference type="HAMAP-Rule" id="MF_01151"/>
    </source>
</evidence>
<dbReference type="PANTHER" id="PTHR21237">
    <property type="entry name" value="GRPE PROTEIN"/>
    <property type="match status" value="1"/>
</dbReference>
<proteinExistence type="inferred from homology"/>